<feature type="transmembrane region" description="Helical" evidence="1">
    <location>
        <begin position="64"/>
        <end position="82"/>
    </location>
</feature>
<protein>
    <submittedName>
        <fullName evidence="2">Sodium:glutamate symporter</fullName>
    </submittedName>
</protein>
<dbReference type="Proteomes" id="UP000324646">
    <property type="component" value="Chromosome"/>
</dbReference>
<evidence type="ECO:0000313" key="2">
    <source>
        <dbReference type="EMBL" id="QEK12909.1"/>
    </source>
</evidence>
<feature type="transmembrane region" description="Helical" evidence="1">
    <location>
        <begin position="262"/>
        <end position="279"/>
    </location>
</feature>
<keyword evidence="3" id="KW-1185">Reference proteome</keyword>
<dbReference type="GO" id="GO:0015813">
    <property type="term" value="P:L-glutamate transmembrane transport"/>
    <property type="evidence" value="ECO:0007669"/>
    <property type="project" value="InterPro"/>
</dbReference>
<feature type="transmembrane region" description="Helical" evidence="1">
    <location>
        <begin position="37"/>
        <end position="58"/>
    </location>
</feature>
<organism evidence="2 3">
    <name type="scientific">Crassaminicella thermophila</name>
    <dbReference type="NCBI Taxonomy" id="2599308"/>
    <lineage>
        <taxon>Bacteria</taxon>
        <taxon>Bacillati</taxon>
        <taxon>Bacillota</taxon>
        <taxon>Clostridia</taxon>
        <taxon>Eubacteriales</taxon>
        <taxon>Clostridiaceae</taxon>
        <taxon>Crassaminicella</taxon>
    </lineage>
</organism>
<reference evidence="2 3" key="1">
    <citation type="submission" date="2019-07" db="EMBL/GenBank/DDBJ databases">
        <title>Complete genome of Crassaminicella thermophila SY095.</title>
        <authorList>
            <person name="Li X."/>
        </authorList>
    </citation>
    <scope>NUCLEOTIDE SEQUENCE [LARGE SCALE GENOMIC DNA]</scope>
    <source>
        <strain evidence="2 3">SY095</strain>
    </source>
</reference>
<dbReference type="RefSeq" id="WP_148810045.1">
    <property type="nucleotide sequence ID" value="NZ_CP042243.1"/>
</dbReference>
<feature type="transmembrane region" description="Helical" evidence="1">
    <location>
        <begin position="320"/>
        <end position="344"/>
    </location>
</feature>
<keyword evidence="1" id="KW-0472">Membrane</keyword>
<gene>
    <name evidence="2" type="ORF">FQB35_11560</name>
</gene>
<proteinExistence type="predicted"/>
<dbReference type="PANTHER" id="PTHR36178">
    <property type="entry name" value="SLR0625 PROTEIN"/>
    <property type="match status" value="1"/>
</dbReference>
<feature type="transmembrane region" description="Helical" evidence="1">
    <location>
        <begin position="232"/>
        <end position="250"/>
    </location>
</feature>
<evidence type="ECO:0000256" key="1">
    <source>
        <dbReference type="SAM" id="Phobius"/>
    </source>
</evidence>
<dbReference type="EMBL" id="CP042243">
    <property type="protein sequence ID" value="QEK12909.1"/>
    <property type="molecule type" value="Genomic_DNA"/>
</dbReference>
<sequence length="464" mass="50661">MNFNPWTLFSDFCIMSALLVLGLILRAKLKLFQKFLIPASLIAGFIGLALGPNGYNILPLSNRLGTYAGILIVVVFAAMPIGDKPSKKQLSGPALGGMFLNVTGIAIAQYGLGMAFSLYVLNRFWNLNSGFGLMLATGFYGGHGTAAAVGSIYKDLGWNDALGLGMTSATVGIIGGIIMGIIIINWGTRKGYTHYVGSPKDLPKELRTGLISLEDQRHGGKITVSSICVDPMAFHLALVLLASLGGYYLSKYITSIIPRLKIPAFCLSLLFGFIIQFVLSKTDSLKYVDRYTISRISGIATDYLIIAGVSSVKLSLVATYLLPLILLFSFGFLINWLWFLWVGARSSQEDWFERNMMAFGHASGVVATGILLQRVVDPDLKSRGMEDSGIADIFNRPIIIALQVIPPLLLVNGGMWPHIVTWVCIGAVIVMLFISKKLHWWNPSAELKVYNCAKSNFENQQQVS</sequence>
<feature type="transmembrane region" description="Helical" evidence="1">
    <location>
        <begin position="6"/>
        <end position="25"/>
    </location>
</feature>
<feature type="transmembrane region" description="Helical" evidence="1">
    <location>
        <begin position="94"/>
        <end position="119"/>
    </location>
</feature>
<feature type="transmembrane region" description="Helical" evidence="1">
    <location>
        <begin position="415"/>
        <end position="434"/>
    </location>
</feature>
<dbReference type="OrthoDB" id="9801557at2"/>
<dbReference type="InterPro" id="IPR004445">
    <property type="entry name" value="GltS"/>
</dbReference>
<dbReference type="AlphaFoldDB" id="A0A5C0SIY2"/>
<keyword evidence="1" id="KW-0812">Transmembrane</keyword>
<feature type="transmembrane region" description="Helical" evidence="1">
    <location>
        <begin position="356"/>
        <end position="376"/>
    </location>
</feature>
<accession>A0A5C0SIY2</accession>
<feature type="transmembrane region" description="Helical" evidence="1">
    <location>
        <begin position="161"/>
        <end position="184"/>
    </location>
</feature>
<dbReference type="GO" id="GO:0016020">
    <property type="term" value="C:membrane"/>
    <property type="evidence" value="ECO:0007669"/>
    <property type="project" value="InterPro"/>
</dbReference>
<dbReference type="GO" id="GO:0015501">
    <property type="term" value="F:glutamate:sodium symporter activity"/>
    <property type="evidence" value="ECO:0007669"/>
    <property type="project" value="InterPro"/>
</dbReference>
<dbReference type="PANTHER" id="PTHR36178:SF1">
    <property type="entry name" value="SODIUM_GLUTAMATE SYMPORTER"/>
    <property type="match status" value="1"/>
</dbReference>
<feature type="transmembrane region" description="Helical" evidence="1">
    <location>
        <begin position="131"/>
        <end position="149"/>
    </location>
</feature>
<keyword evidence="1" id="KW-1133">Transmembrane helix</keyword>
<dbReference type="Pfam" id="PF03616">
    <property type="entry name" value="Glt_symporter"/>
    <property type="match status" value="1"/>
</dbReference>
<evidence type="ECO:0000313" key="3">
    <source>
        <dbReference type="Proteomes" id="UP000324646"/>
    </source>
</evidence>
<dbReference type="KEGG" id="crs:FQB35_11560"/>
<name>A0A5C0SIY2_CRATE</name>